<protein>
    <submittedName>
        <fullName evidence="1">Uncharacterized protein</fullName>
    </submittedName>
</protein>
<reference evidence="1 2" key="1">
    <citation type="journal article" date="2007" name="Int. J. Syst. Evol. Microbiol.">
        <title>Chryseobacterium flavum sp. nov., isolated from polluted soil.</title>
        <authorList>
            <person name="Zhou Y."/>
            <person name="Dong J."/>
            <person name="Wang X."/>
            <person name="Huang X."/>
            <person name="Zhang K.Y."/>
            <person name="Zhang Y.Q."/>
            <person name="Guo Y.F."/>
            <person name="Lai R."/>
            <person name="Li W.J."/>
        </authorList>
    </citation>
    <scope>NUCLEOTIDE SEQUENCE [LARGE SCALE GENOMIC DNA]</scope>
    <source>
        <strain evidence="1 2">KCTC 12877</strain>
    </source>
</reference>
<gene>
    <name evidence="1" type="ORF">DRF59_06640</name>
</gene>
<keyword evidence="2" id="KW-1185">Reference proteome</keyword>
<dbReference type="AlphaFoldDB" id="A0A3D9CQF2"/>
<evidence type="ECO:0000313" key="2">
    <source>
        <dbReference type="Proteomes" id="UP000256769"/>
    </source>
</evidence>
<accession>A0A3D9CQF2</accession>
<sequence>MKDLFYYSFIGKRKDQVIRFFKKRYSHVLRVKDNWIRITINQWYKTQTISCLMRNGLVTMIIVRTVVFPFYEKYTAF</sequence>
<comment type="caution">
    <text evidence="1">The sequence shown here is derived from an EMBL/GenBank/DDBJ whole genome shotgun (WGS) entry which is preliminary data.</text>
</comment>
<dbReference type="Proteomes" id="UP000256769">
    <property type="component" value="Unassembled WGS sequence"/>
</dbReference>
<dbReference type="RefSeq" id="WP_115957998.1">
    <property type="nucleotide sequence ID" value="NZ_CBCRVL010000017.1"/>
</dbReference>
<dbReference type="EMBL" id="QNUE01000004">
    <property type="protein sequence ID" value="REC67984.1"/>
    <property type="molecule type" value="Genomic_DNA"/>
</dbReference>
<proteinExistence type="predicted"/>
<organism evidence="1 2">
    <name type="scientific">Chryseobacterium flavum</name>
    <dbReference type="NCBI Taxonomy" id="415851"/>
    <lineage>
        <taxon>Bacteria</taxon>
        <taxon>Pseudomonadati</taxon>
        <taxon>Bacteroidota</taxon>
        <taxon>Flavobacteriia</taxon>
        <taxon>Flavobacteriales</taxon>
        <taxon>Weeksellaceae</taxon>
        <taxon>Chryseobacterium group</taxon>
        <taxon>Chryseobacterium</taxon>
    </lineage>
</organism>
<dbReference type="OrthoDB" id="1274432at2"/>
<name>A0A3D9CQF2_9FLAO</name>
<evidence type="ECO:0000313" key="1">
    <source>
        <dbReference type="EMBL" id="REC67984.1"/>
    </source>
</evidence>